<name>A0A8S9HXZ8_BRACR</name>
<organism evidence="2">
    <name type="scientific">Brassica cretica</name>
    <name type="common">Mustard</name>
    <dbReference type="NCBI Taxonomy" id="69181"/>
    <lineage>
        <taxon>Eukaryota</taxon>
        <taxon>Viridiplantae</taxon>
        <taxon>Streptophyta</taxon>
        <taxon>Embryophyta</taxon>
        <taxon>Tracheophyta</taxon>
        <taxon>Spermatophyta</taxon>
        <taxon>Magnoliopsida</taxon>
        <taxon>eudicotyledons</taxon>
        <taxon>Gunneridae</taxon>
        <taxon>Pentapetalae</taxon>
        <taxon>rosids</taxon>
        <taxon>malvids</taxon>
        <taxon>Brassicales</taxon>
        <taxon>Brassicaceae</taxon>
        <taxon>Brassiceae</taxon>
        <taxon>Brassica</taxon>
    </lineage>
</organism>
<accession>A0A8S9HXZ8</accession>
<feature type="region of interest" description="Disordered" evidence="1">
    <location>
        <begin position="145"/>
        <end position="390"/>
    </location>
</feature>
<feature type="compositionally biased region" description="Basic residues" evidence="1">
    <location>
        <begin position="214"/>
        <end position="227"/>
    </location>
</feature>
<evidence type="ECO:0000313" key="2">
    <source>
        <dbReference type="EMBL" id="KAF2563185.1"/>
    </source>
</evidence>
<comment type="caution">
    <text evidence="2">The sequence shown here is derived from an EMBL/GenBank/DDBJ whole genome shotgun (WGS) entry which is preliminary data.</text>
</comment>
<evidence type="ECO:0000256" key="1">
    <source>
        <dbReference type="SAM" id="MobiDB-lite"/>
    </source>
</evidence>
<proteinExistence type="predicted"/>
<gene>
    <name evidence="2" type="ORF">F2Q70_00015079</name>
</gene>
<feature type="compositionally biased region" description="Low complexity" evidence="1">
    <location>
        <begin position="148"/>
        <end position="165"/>
    </location>
</feature>
<reference evidence="2" key="1">
    <citation type="submission" date="2019-12" db="EMBL/GenBank/DDBJ databases">
        <title>Genome sequencing and annotation of Brassica cretica.</title>
        <authorList>
            <person name="Studholme D.J."/>
            <person name="Sarris P.F."/>
        </authorList>
    </citation>
    <scope>NUCLEOTIDE SEQUENCE</scope>
    <source>
        <strain evidence="2">PFS-102/07</strain>
        <tissue evidence="2">Leaf</tissue>
    </source>
</reference>
<feature type="compositionally biased region" description="Basic residues" evidence="1">
    <location>
        <begin position="363"/>
        <end position="372"/>
    </location>
</feature>
<feature type="compositionally biased region" description="Basic and acidic residues" evidence="1">
    <location>
        <begin position="73"/>
        <end position="84"/>
    </location>
</feature>
<evidence type="ECO:0008006" key="3">
    <source>
        <dbReference type="Google" id="ProtNLM"/>
    </source>
</evidence>
<feature type="compositionally biased region" description="Basic and acidic residues" evidence="1">
    <location>
        <begin position="50"/>
        <end position="60"/>
    </location>
</feature>
<dbReference type="AlphaFoldDB" id="A0A8S9HXZ8"/>
<protein>
    <recommendedName>
        <fullName evidence="3">DUF4005 domain-containing protein</fullName>
    </recommendedName>
</protein>
<feature type="compositionally biased region" description="Basic residues" evidence="1">
    <location>
        <begin position="237"/>
        <end position="252"/>
    </location>
</feature>
<sequence>MKRTFESGWKFAKDQVVNKAAVKKLKQPVHQVRDTFSGVSHTSAYQYGNERTRTPVRDGGRGFPRSPRSLAAHSRESPHERDDSPLPLAALESARGEVREVMLQYTSCADPSESAARRERLRQAELQGQLEESAAQIVRASLARKDTGGSATIPGPSAAPTPTATMRIPAPKRLGPSASKSPDLTARVPIMDRLGPLLDEANSTDKDPTGSLAQKRKPGRPPGRRTTKASPIQGAGSKRRIANAKPPLCRRKITGEVGKSERKRRALEDATPERVPATQRLGPSSQQKSVSREENSHDQMLNSQERLPVSLRLGPAIPHSTNQEETENFHDINSSERVPATQRLGPPLASPTDRTKFPEAVAPKRKPGRPPGRKAQEKTPPEQGAPYPQG</sequence>
<dbReference type="EMBL" id="QGKY02001250">
    <property type="protein sequence ID" value="KAF2563185.1"/>
    <property type="molecule type" value="Genomic_DNA"/>
</dbReference>
<feature type="region of interest" description="Disordered" evidence="1">
    <location>
        <begin position="43"/>
        <end position="87"/>
    </location>
</feature>